<evidence type="ECO:0000313" key="2">
    <source>
        <dbReference type="EMBL" id="CAB4561854.1"/>
    </source>
</evidence>
<proteinExistence type="predicted"/>
<dbReference type="EMBL" id="CAEZTG010000043">
    <property type="protein sequence ID" value="CAB4561854.1"/>
    <property type="molecule type" value="Genomic_DNA"/>
</dbReference>
<evidence type="ECO:0000256" key="1">
    <source>
        <dbReference type="SAM" id="MobiDB-lite"/>
    </source>
</evidence>
<accession>A0A6J6DEY5</accession>
<feature type="region of interest" description="Disordered" evidence="1">
    <location>
        <begin position="46"/>
        <end position="98"/>
    </location>
</feature>
<gene>
    <name evidence="2" type="ORF">UFOPK1603_00627</name>
</gene>
<dbReference type="InterPro" id="IPR006311">
    <property type="entry name" value="TAT_signal"/>
</dbReference>
<feature type="compositionally biased region" description="Polar residues" evidence="1">
    <location>
        <begin position="68"/>
        <end position="78"/>
    </location>
</feature>
<name>A0A6J6DEY5_9ZZZZ</name>
<dbReference type="AlphaFoldDB" id="A0A6J6DEY5"/>
<sequence>MKSLPEISRRQALGLGAGLFGALVLAPGSLASATISGSTQPCDGGFAGYWHGPPNPYNEDNLGGPSAGDSTNLITNGSFEDGAPGNTAPGWTFVSPPP</sequence>
<protein>
    <submittedName>
        <fullName evidence="2">Unannotated protein</fullName>
    </submittedName>
</protein>
<reference evidence="2" key="1">
    <citation type="submission" date="2020-05" db="EMBL/GenBank/DDBJ databases">
        <authorList>
            <person name="Chiriac C."/>
            <person name="Salcher M."/>
            <person name="Ghai R."/>
            <person name="Kavagutti S V."/>
        </authorList>
    </citation>
    <scope>NUCLEOTIDE SEQUENCE</scope>
</reference>
<dbReference type="PROSITE" id="PS51318">
    <property type="entry name" value="TAT"/>
    <property type="match status" value="1"/>
</dbReference>
<organism evidence="2">
    <name type="scientific">freshwater metagenome</name>
    <dbReference type="NCBI Taxonomy" id="449393"/>
    <lineage>
        <taxon>unclassified sequences</taxon>
        <taxon>metagenomes</taxon>
        <taxon>ecological metagenomes</taxon>
    </lineage>
</organism>